<dbReference type="Gene3D" id="1.10.357.10">
    <property type="entry name" value="Tetracycline Repressor, domain 2"/>
    <property type="match status" value="1"/>
</dbReference>
<dbReference type="SUPFAM" id="SSF48498">
    <property type="entry name" value="Tetracyclin repressor-like, C-terminal domain"/>
    <property type="match status" value="1"/>
</dbReference>
<organism evidence="4 5">
    <name type="scientific">Metabacillus sediminilitoris</name>
    <dbReference type="NCBI Taxonomy" id="2567941"/>
    <lineage>
        <taxon>Bacteria</taxon>
        <taxon>Bacillati</taxon>
        <taxon>Bacillota</taxon>
        <taxon>Bacilli</taxon>
        <taxon>Bacillales</taxon>
        <taxon>Bacillaceae</taxon>
        <taxon>Metabacillus</taxon>
    </lineage>
</organism>
<evidence type="ECO:0000256" key="2">
    <source>
        <dbReference type="ARBA" id="ARBA00023163"/>
    </source>
</evidence>
<evidence type="ECO:0000313" key="5">
    <source>
        <dbReference type="Proteomes" id="UP000310334"/>
    </source>
</evidence>
<keyword evidence="1" id="KW-0805">Transcription regulation</keyword>
<dbReference type="InterPro" id="IPR025996">
    <property type="entry name" value="MT1864/Rv1816-like_C"/>
</dbReference>
<evidence type="ECO:0000259" key="3">
    <source>
        <dbReference type="Pfam" id="PF13305"/>
    </source>
</evidence>
<dbReference type="RefSeq" id="WP_136355549.1">
    <property type="nucleotide sequence ID" value="NZ_CP046266.1"/>
</dbReference>
<dbReference type="AlphaFoldDB" id="A0A4S4BU64"/>
<keyword evidence="5" id="KW-1185">Reference proteome</keyword>
<evidence type="ECO:0000313" key="4">
    <source>
        <dbReference type="EMBL" id="THF78634.1"/>
    </source>
</evidence>
<dbReference type="SUPFAM" id="SSF46689">
    <property type="entry name" value="Homeodomain-like"/>
    <property type="match status" value="1"/>
</dbReference>
<dbReference type="Gene3D" id="1.10.10.60">
    <property type="entry name" value="Homeodomain-like"/>
    <property type="match status" value="1"/>
</dbReference>
<dbReference type="Pfam" id="PF13305">
    <property type="entry name" value="TetR_C_33"/>
    <property type="match status" value="1"/>
</dbReference>
<reference evidence="4 5" key="1">
    <citation type="submission" date="2019-04" db="EMBL/GenBank/DDBJ databases">
        <title>Bacillus sediminilitoris sp. nov., isolated from a tidal flat sediment on the East China Sea.</title>
        <authorList>
            <person name="Wei Y."/>
            <person name="Mao H."/>
            <person name="Fang J."/>
        </authorList>
    </citation>
    <scope>NUCLEOTIDE SEQUENCE [LARGE SCALE GENOMIC DNA]</scope>
    <source>
        <strain evidence="4 5">DSL-17</strain>
    </source>
</reference>
<protein>
    <submittedName>
        <fullName evidence="4">TetR/AcrR family transcriptional regulator</fullName>
    </submittedName>
</protein>
<sequence>MSPRRGLDLQTILQAAIEIADQEGVEAVTLATLAKKLTIRPPSLYNHIDGITGLRKKLAVHGLEEVYSKLAQAAIGRSKDEAVHEMADAYVSFARNHPGLYELTIGINDLDDLDIQHAGEKIIDLIIQVLDGYGLKEDEALHAVRGLRSILHGFSSLEQKGGFGLPLDLDVSLHLLIESFLAGIDKMKKDHD</sequence>
<keyword evidence="2" id="KW-0804">Transcription</keyword>
<evidence type="ECO:0000256" key="1">
    <source>
        <dbReference type="ARBA" id="ARBA00023015"/>
    </source>
</evidence>
<accession>A0A4S4BU64</accession>
<dbReference type="OrthoDB" id="71867at2"/>
<dbReference type="Proteomes" id="UP000310334">
    <property type="component" value="Unassembled WGS sequence"/>
</dbReference>
<feature type="domain" description="HTH-type transcriptional regulator MT1864/Rv1816-like C-terminal" evidence="3">
    <location>
        <begin position="84"/>
        <end position="179"/>
    </location>
</feature>
<comment type="caution">
    <text evidence="4">The sequence shown here is derived from an EMBL/GenBank/DDBJ whole genome shotgun (WGS) entry which is preliminary data.</text>
</comment>
<dbReference type="EMBL" id="SSNT01000011">
    <property type="protein sequence ID" value="THF78634.1"/>
    <property type="molecule type" value="Genomic_DNA"/>
</dbReference>
<gene>
    <name evidence="4" type="ORF">E6W99_15835</name>
</gene>
<dbReference type="InterPro" id="IPR009057">
    <property type="entry name" value="Homeodomain-like_sf"/>
</dbReference>
<dbReference type="InterPro" id="IPR036271">
    <property type="entry name" value="Tet_transcr_reg_TetR-rel_C_sf"/>
</dbReference>
<name>A0A4S4BU64_9BACI</name>
<proteinExistence type="predicted"/>